<dbReference type="EMBL" id="JADKGY010000029">
    <property type="protein sequence ID" value="MBK9984308.1"/>
    <property type="molecule type" value="Genomic_DNA"/>
</dbReference>
<sequence>MDKDQDEIMKEQEMIKLGIIGAGHLGRFHIECAKRIEGYSLEGIYDIDDNRSQQISSQYNVKTFQSISELIDAVDAVCIVTPTSTHYEIALQAINSGKHVFVEKPLTDHPETSRKLANLIIEKKLIGRVGHVERYNPSFIAARQFGLDKPVFIEAHRLAPFNPRGMDVPVVMDLMIHDIDLVLSMIDSEVDHIEANGVGVAGKSADICNARITFRNNAVANLTASRISLKQMRKLRLFQRDKYIAIDFLNHEVQVVKLLHEEPTDMMSMKLDLPDGPRWIAADNPGIEKHNAIEEELKEFYNAIAHNSTYGVTFEDGAKAVEVAHKIMEQITQYES</sequence>
<feature type="domain" description="GFO/IDH/MocA-like oxidoreductase" evidence="2">
    <location>
        <begin position="170"/>
        <end position="230"/>
    </location>
</feature>
<dbReference type="GO" id="GO:0000166">
    <property type="term" value="F:nucleotide binding"/>
    <property type="evidence" value="ECO:0007669"/>
    <property type="project" value="InterPro"/>
</dbReference>
<protein>
    <submittedName>
        <fullName evidence="3">Gfo/Idh/MocA family oxidoreductase</fullName>
    </submittedName>
</protein>
<organism evidence="3 4">
    <name type="scientific">Candidatus Opimibacter skivensis</name>
    <dbReference type="NCBI Taxonomy" id="2982028"/>
    <lineage>
        <taxon>Bacteria</taxon>
        <taxon>Pseudomonadati</taxon>
        <taxon>Bacteroidota</taxon>
        <taxon>Saprospiria</taxon>
        <taxon>Saprospirales</taxon>
        <taxon>Saprospiraceae</taxon>
        <taxon>Candidatus Opimibacter</taxon>
    </lineage>
</organism>
<dbReference type="SUPFAM" id="SSF51735">
    <property type="entry name" value="NAD(P)-binding Rossmann-fold domains"/>
    <property type="match status" value="1"/>
</dbReference>
<dbReference type="SUPFAM" id="SSF55347">
    <property type="entry name" value="Glyceraldehyde-3-phosphate dehydrogenase-like, C-terminal domain"/>
    <property type="match status" value="1"/>
</dbReference>
<gene>
    <name evidence="3" type="ORF">IPP15_18405</name>
</gene>
<dbReference type="InterPro" id="IPR000683">
    <property type="entry name" value="Gfo/Idh/MocA-like_OxRdtase_N"/>
</dbReference>
<proteinExistence type="predicted"/>
<dbReference type="InterPro" id="IPR036291">
    <property type="entry name" value="NAD(P)-bd_dom_sf"/>
</dbReference>
<evidence type="ECO:0000313" key="4">
    <source>
        <dbReference type="Proteomes" id="UP000808337"/>
    </source>
</evidence>
<dbReference type="AlphaFoldDB" id="A0A9D7SYI0"/>
<reference evidence="3 4" key="1">
    <citation type="submission" date="2020-10" db="EMBL/GenBank/DDBJ databases">
        <title>Connecting structure to function with the recovery of over 1000 high-quality activated sludge metagenome-assembled genomes encoding full-length rRNA genes using long-read sequencing.</title>
        <authorList>
            <person name="Singleton C.M."/>
            <person name="Petriglieri F."/>
            <person name="Kristensen J.M."/>
            <person name="Kirkegaard R.H."/>
            <person name="Michaelsen T.Y."/>
            <person name="Andersen M.H."/>
            <person name="Karst S.M."/>
            <person name="Dueholm M.S."/>
            <person name="Nielsen P.H."/>
            <person name="Albertsen M."/>
        </authorList>
    </citation>
    <scope>NUCLEOTIDE SEQUENCE [LARGE SCALE GENOMIC DNA]</scope>
    <source>
        <strain evidence="3">Ribe_18-Q3-R11-54_MAXAC.273</strain>
    </source>
</reference>
<evidence type="ECO:0000259" key="2">
    <source>
        <dbReference type="Pfam" id="PF22725"/>
    </source>
</evidence>
<accession>A0A9D7SYI0</accession>
<comment type="caution">
    <text evidence="3">The sequence shown here is derived from an EMBL/GenBank/DDBJ whole genome shotgun (WGS) entry which is preliminary data.</text>
</comment>
<dbReference type="PANTHER" id="PTHR43377:SF1">
    <property type="entry name" value="BILIVERDIN REDUCTASE A"/>
    <property type="match status" value="1"/>
</dbReference>
<feature type="domain" description="Gfo/Idh/MocA-like oxidoreductase N-terminal" evidence="1">
    <location>
        <begin position="15"/>
        <end position="131"/>
    </location>
</feature>
<evidence type="ECO:0000259" key="1">
    <source>
        <dbReference type="Pfam" id="PF01408"/>
    </source>
</evidence>
<dbReference type="Gene3D" id="3.40.50.720">
    <property type="entry name" value="NAD(P)-binding Rossmann-like Domain"/>
    <property type="match status" value="1"/>
</dbReference>
<name>A0A9D7SYI0_9BACT</name>
<dbReference type="PANTHER" id="PTHR43377">
    <property type="entry name" value="BILIVERDIN REDUCTASE A"/>
    <property type="match status" value="1"/>
</dbReference>
<dbReference type="Pfam" id="PF22725">
    <property type="entry name" value="GFO_IDH_MocA_C3"/>
    <property type="match status" value="1"/>
</dbReference>
<dbReference type="InterPro" id="IPR055170">
    <property type="entry name" value="GFO_IDH_MocA-like_dom"/>
</dbReference>
<dbReference type="Proteomes" id="UP000808337">
    <property type="component" value="Unassembled WGS sequence"/>
</dbReference>
<dbReference type="InterPro" id="IPR051450">
    <property type="entry name" value="Gfo/Idh/MocA_Oxidoreductases"/>
</dbReference>
<dbReference type="Gene3D" id="3.30.360.10">
    <property type="entry name" value="Dihydrodipicolinate Reductase, domain 2"/>
    <property type="match status" value="1"/>
</dbReference>
<dbReference type="Pfam" id="PF01408">
    <property type="entry name" value="GFO_IDH_MocA"/>
    <property type="match status" value="1"/>
</dbReference>
<evidence type="ECO:0000313" key="3">
    <source>
        <dbReference type="EMBL" id="MBK9984308.1"/>
    </source>
</evidence>